<evidence type="ECO:0000313" key="2">
    <source>
        <dbReference type="Proteomes" id="UP000051612"/>
    </source>
</evidence>
<dbReference type="RefSeq" id="WP_056960265.1">
    <property type="nucleotide sequence ID" value="NZ_AYYN01000171.1"/>
</dbReference>
<evidence type="ECO:0000313" key="1">
    <source>
        <dbReference type="EMBL" id="KRM70772.1"/>
    </source>
</evidence>
<protein>
    <submittedName>
        <fullName evidence="1">Uncharacterized protein</fullName>
    </submittedName>
</protein>
<dbReference type="AlphaFoldDB" id="A0A0R2AYH8"/>
<dbReference type="PATRIC" id="fig|1423772.3.peg.1690"/>
<organism evidence="1 2">
    <name type="scientific">Ligilactobacillus murinus DSM 20452 = NBRC 14221</name>
    <dbReference type="NCBI Taxonomy" id="1423772"/>
    <lineage>
        <taxon>Bacteria</taxon>
        <taxon>Bacillati</taxon>
        <taxon>Bacillota</taxon>
        <taxon>Bacilli</taxon>
        <taxon>Lactobacillales</taxon>
        <taxon>Lactobacillaceae</taxon>
        <taxon>Ligilactobacillus</taxon>
    </lineage>
</organism>
<name>A0A0R2AYH8_9LACO</name>
<comment type="caution">
    <text evidence="1">The sequence shown here is derived from an EMBL/GenBank/DDBJ whole genome shotgun (WGS) entry which is preliminary data.</text>
</comment>
<reference evidence="1 2" key="1">
    <citation type="journal article" date="2015" name="Genome Announc.">
        <title>Expanding the biotechnology potential of lactobacilli through comparative genomics of 213 strains and associated genera.</title>
        <authorList>
            <person name="Sun Z."/>
            <person name="Harris H.M."/>
            <person name="McCann A."/>
            <person name="Guo C."/>
            <person name="Argimon S."/>
            <person name="Zhang W."/>
            <person name="Yang X."/>
            <person name="Jeffery I.B."/>
            <person name="Cooney J.C."/>
            <person name="Kagawa T.F."/>
            <person name="Liu W."/>
            <person name="Song Y."/>
            <person name="Salvetti E."/>
            <person name="Wrobel A."/>
            <person name="Rasinkangas P."/>
            <person name="Parkhill J."/>
            <person name="Rea M.C."/>
            <person name="O'Sullivan O."/>
            <person name="Ritari J."/>
            <person name="Douillard F.P."/>
            <person name="Paul Ross R."/>
            <person name="Yang R."/>
            <person name="Briner A.E."/>
            <person name="Felis G.E."/>
            <person name="de Vos W.M."/>
            <person name="Barrangou R."/>
            <person name="Klaenhammer T.R."/>
            <person name="Caufield P.W."/>
            <person name="Cui Y."/>
            <person name="Zhang H."/>
            <person name="O'Toole P.W."/>
        </authorList>
    </citation>
    <scope>NUCLEOTIDE SEQUENCE [LARGE SCALE GENOMIC DNA]</scope>
    <source>
        <strain evidence="1 2">DSM 20452</strain>
    </source>
</reference>
<sequence length="83" mass="9597">MVEDDLRKKMAVLQYQNIKEFCEFYTIEVEEINDHPEYAERIEKYHTALEELIDGYGQMGGLNQEICGIFGSCDFDADYGSVS</sequence>
<gene>
    <name evidence="1" type="ORF">FC48_GL001586</name>
</gene>
<accession>A0A0R2AYH8</accession>
<proteinExistence type="predicted"/>
<dbReference type="Proteomes" id="UP000051612">
    <property type="component" value="Unassembled WGS sequence"/>
</dbReference>
<dbReference type="EMBL" id="AYYN01000171">
    <property type="protein sequence ID" value="KRM70772.1"/>
    <property type="molecule type" value="Genomic_DNA"/>
</dbReference>